<dbReference type="EMBL" id="MFUO01000028">
    <property type="protein sequence ID" value="OGI83438.1"/>
    <property type="molecule type" value="Genomic_DNA"/>
</dbReference>
<gene>
    <name evidence="4" type="ORF">A2903_02175</name>
</gene>
<feature type="coiled-coil region" evidence="1">
    <location>
        <begin position="184"/>
        <end position="246"/>
    </location>
</feature>
<dbReference type="InterPro" id="IPR031304">
    <property type="entry name" value="SLT_2"/>
</dbReference>
<dbReference type="AlphaFoldDB" id="A0A1F6WNI8"/>
<comment type="caution">
    <text evidence="4">The sequence shown here is derived from an EMBL/GenBank/DDBJ whole genome shotgun (WGS) entry which is preliminary data.</text>
</comment>
<evidence type="ECO:0000256" key="1">
    <source>
        <dbReference type="SAM" id="Coils"/>
    </source>
</evidence>
<dbReference type="Proteomes" id="UP000178184">
    <property type="component" value="Unassembled WGS sequence"/>
</dbReference>
<keyword evidence="2" id="KW-1133">Transmembrane helix</keyword>
<dbReference type="Gene3D" id="6.10.250.3150">
    <property type="match status" value="1"/>
</dbReference>
<evidence type="ECO:0000313" key="5">
    <source>
        <dbReference type="Proteomes" id="UP000178184"/>
    </source>
</evidence>
<protein>
    <recommendedName>
        <fullName evidence="3">Transglycosylase SLT domain-containing protein</fullName>
    </recommendedName>
</protein>
<evidence type="ECO:0000256" key="2">
    <source>
        <dbReference type="SAM" id="Phobius"/>
    </source>
</evidence>
<keyword evidence="2" id="KW-0812">Transmembrane</keyword>
<feature type="transmembrane region" description="Helical" evidence="2">
    <location>
        <begin position="7"/>
        <end position="29"/>
    </location>
</feature>
<dbReference type="SUPFAM" id="SSF53955">
    <property type="entry name" value="Lysozyme-like"/>
    <property type="match status" value="1"/>
</dbReference>
<keyword evidence="1" id="KW-0175">Coiled coil</keyword>
<dbReference type="Pfam" id="PF13406">
    <property type="entry name" value="SLT_2"/>
    <property type="match status" value="1"/>
</dbReference>
<feature type="coiled-coil region" evidence="1">
    <location>
        <begin position="113"/>
        <end position="140"/>
    </location>
</feature>
<sequence length="460" mass="51150">MVRFFKLHSFFIIFLLIFGFLVPGIFYIVDAQSNIIETEQSKRTALEQELIALEKELAEITNQLQNQKGQSASLKRDIDILNTKINQSKLDIRAKNVLIEKLGGEIDTKNQKIYSLAEKIERERESLAQLLRKSYELQDETSFVHVLMSDQTLSDFYQDLDDFNSIKDAIQDSLGIVRSNKIEVEVQKTELVKKQDEQENAKAKLESAKRAVEANERERQSMLKLSKGKESEYEKVKAEKERKKAEILTALFGLRDSTVQINFEQALAYSTSASKVTGVRPAFIMAILTQETNLGSNVGSCYLTDTTTGAGVSKNGKVYSNVMKPSRDIKPFLDITSRLGRDYTKTLVSCPLGGSGYGGAMGPSQFIPSTWIGLESKIASALGVTTPNPWNPKDAFYASSLFLKDLGASSQTYTAEKNAACRYYSGRSCDSKSPANTFYGNSVMALATKIQANIDLVQGN</sequence>
<evidence type="ECO:0000259" key="3">
    <source>
        <dbReference type="Pfam" id="PF13406"/>
    </source>
</evidence>
<accession>A0A1F6WNI8</accession>
<feature type="domain" description="Transglycosylase SLT" evidence="3">
    <location>
        <begin position="268"/>
        <end position="407"/>
    </location>
</feature>
<keyword evidence="2" id="KW-0472">Membrane</keyword>
<name>A0A1F6WNI8_9BACT</name>
<evidence type="ECO:0000313" key="4">
    <source>
        <dbReference type="EMBL" id="OGI83438.1"/>
    </source>
</evidence>
<organism evidence="4 5">
    <name type="scientific">Candidatus Nomurabacteria bacterium RIFCSPLOWO2_01_FULL_33_17</name>
    <dbReference type="NCBI Taxonomy" id="1801764"/>
    <lineage>
        <taxon>Bacteria</taxon>
        <taxon>Candidatus Nomuraibacteriota</taxon>
    </lineage>
</organism>
<dbReference type="Gene3D" id="1.10.8.350">
    <property type="entry name" value="Bacterial muramidase"/>
    <property type="match status" value="1"/>
</dbReference>
<dbReference type="InterPro" id="IPR023346">
    <property type="entry name" value="Lysozyme-like_dom_sf"/>
</dbReference>
<reference evidence="4 5" key="1">
    <citation type="journal article" date="2016" name="Nat. Commun.">
        <title>Thousands of microbial genomes shed light on interconnected biogeochemical processes in an aquifer system.</title>
        <authorList>
            <person name="Anantharaman K."/>
            <person name="Brown C.T."/>
            <person name="Hug L.A."/>
            <person name="Sharon I."/>
            <person name="Castelle C.J."/>
            <person name="Probst A.J."/>
            <person name="Thomas B.C."/>
            <person name="Singh A."/>
            <person name="Wilkins M.J."/>
            <person name="Karaoz U."/>
            <person name="Brodie E.L."/>
            <person name="Williams K.H."/>
            <person name="Hubbard S.S."/>
            <person name="Banfield J.F."/>
        </authorList>
    </citation>
    <scope>NUCLEOTIDE SEQUENCE [LARGE SCALE GENOMIC DNA]</scope>
</reference>
<feature type="coiled-coil region" evidence="1">
    <location>
        <begin position="36"/>
        <end position="84"/>
    </location>
</feature>
<dbReference type="STRING" id="1801764.A2903_02175"/>
<proteinExistence type="predicted"/>